<proteinExistence type="predicted"/>
<protein>
    <submittedName>
        <fullName evidence="1">Uncharacterized protein</fullName>
    </submittedName>
</protein>
<name>A0A644Z7D7_9ZZZZ</name>
<comment type="caution">
    <text evidence="1">The sequence shown here is derived from an EMBL/GenBank/DDBJ whole genome shotgun (WGS) entry which is preliminary data.</text>
</comment>
<sequence length="81" mass="9620">MQPVDDRLVQFLYLDCPEIDHITEAVFPFFLFDELFRKLFDIGDHVGFIDPCTQGQSQYMLTCVLHQIVWLHAQNLQRILH</sequence>
<organism evidence="1">
    <name type="scientific">bioreactor metagenome</name>
    <dbReference type="NCBI Taxonomy" id="1076179"/>
    <lineage>
        <taxon>unclassified sequences</taxon>
        <taxon>metagenomes</taxon>
        <taxon>ecological metagenomes</taxon>
    </lineage>
</organism>
<dbReference type="EMBL" id="VSSQ01007698">
    <property type="protein sequence ID" value="MPM36722.1"/>
    <property type="molecule type" value="Genomic_DNA"/>
</dbReference>
<dbReference type="AlphaFoldDB" id="A0A644Z7D7"/>
<evidence type="ECO:0000313" key="1">
    <source>
        <dbReference type="EMBL" id="MPM36722.1"/>
    </source>
</evidence>
<accession>A0A644Z7D7</accession>
<gene>
    <name evidence="1" type="ORF">SDC9_83324</name>
</gene>
<reference evidence="1" key="1">
    <citation type="submission" date="2019-08" db="EMBL/GenBank/DDBJ databases">
        <authorList>
            <person name="Kucharzyk K."/>
            <person name="Murdoch R.W."/>
            <person name="Higgins S."/>
            <person name="Loffler F."/>
        </authorList>
    </citation>
    <scope>NUCLEOTIDE SEQUENCE</scope>
</reference>